<sequence length="584" mass="66647">MHPRVRNVERQETFRTNRLRHQKLRQTWKGTATIIWSCRDQTIACCFSALKVLIDGGSDPNGELTNQAVLLFQMKAPAAIVNIIDALGIPKNVPVHRMIYNLPYNLLPDFYSQASSTDKCWAKKLGKTVEYENFLVMSNIRSTRKRLHYKQREFQEEYEALERIKKRKSTTRAHLEAHHTVLEATYEQLSDMEKEWWDHVDKSMLEEKTILEWTIDLDEAAAFVYKMDCISQCLSNKIDDLPFLKELCAGEGTSKMPFSLVAENVLGFTVKSYTLVGALQLDARLQKYPPRALMFLASLYTILREVVDTLVWEGIPAAEKFRSELRPKEEALVKGMGYVQELEQLLKGEEPTTVLMRKLYLALMKDTDLQRRMTYAHLFAFEEQPRHGVLVSFTQEDDELFVPWGPHGRPPYIDKPHQFVCTMAWQDMYLNTVAEPTKRRNSIEDTLEQLISTTEARMDAETLENLQAEDCAETSDQLSEMLRGVDKAVKKPLRKVVEIVELGDEDGGAVLSIVTGNTQLDIDSSSSEQTEGSPRVRRANLLNTGACAFCLDKPRSSRAPDPTCCYNDCPVAANGFSSCITFRE</sequence>
<keyword evidence="2" id="KW-1185">Reference proteome</keyword>
<evidence type="ECO:0000313" key="1">
    <source>
        <dbReference type="EMBL" id="CAJ0584034.1"/>
    </source>
</evidence>
<proteinExistence type="predicted"/>
<comment type="caution">
    <text evidence="1">The sequence shown here is derived from an EMBL/GenBank/DDBJ whole genome shotgun (WGS) entry which is preliminary data.</text>
</comment>
<accession>A0AA36DD26</accession>
<feature type="non-terminal residue" evidence="1">
    <location>
        <position position="584"/>
    </location>
</feature>
<dbReference type="Proteomes" id="UP001177023">
    <property type="component" value="Unassembled WGS sequence"/>
</dbReference>
<gene>
    <name evidence="1" type="ORF">MSPICULIGERA_LOCUS22102</name>
</gene>
<dbReference type="EMBL" id="CATQJA010002665">
    <property type="protein sequence ID" value="CAJ0584034.1"/>
    <property type="molecule type" value="Genomic_DNA"/>
</dbReference>
<reference evidence="1" key="1">
    <citation type="submission" date="2023-06" db="EMBL/GenBank/DDBJ databases">
        <authorList>
            <person name="Delattre M."/>
        </authorList>
    </citation>
    <scope>NUCLEOTIDE SEQUENCE</scope>
    <source>
        <strain evidence="1">AF72</strain>
    </source>
</reference>
<name>A0AA36DD26_9BILA</name>
<dbReference type="AlphaFoldDB" id="A0AA36DD26"/>
<organism evidence="1 2">
    <name type="scientific">Mesorhabditis spiculigera</name>
    <dbReference type="NCBI Taxonomy" id="96644"/>
    <lineage>
        <taxon>Eukaryota</taxon>
        <taxon>Metazoa</taxon>
        <taxon>Ecdysozoa</taxon>
        <taxon>Nematoda</taxon>
        <taxon>Chromadorea</taxon>
        <taxon>Rhabditida</taxon>
        <taxon>Rhabditina</taxon>
        <taxon>Rhabditomorpha</taxon>
        <taxon>Rhabditoidea</taxon>
        <taxon>Rhabditidae</taxon>
        <taxon>Mesorhabditinae</taxon>
        <taxon>Mesorhabditis</taxon>
    </lineage>
</organism>
<evidence type="ECO:0000313" key="2">
    <source>
        <dbReference type="Proteomes" id="UP001177023"/>
    </source>
</evidence>
<protein>
    <submittedName>
        <fullName evidence="1">Uncharacterized protein</fullName>
    </submittedName>
</protein>